<comment type="caution">
    <text evidence="5">The sequence shown here is derived from an EMBL/GenBank/DDBJ whole genome shotgun (WGS) entry which is preliminary data.</text>
</comment>
<dbReference type="PANTHER" id="PTHR11062:SF281">
    <property type="entry name" value="EXOSTOSIN-LIKE 2"/>
    <property type="match status" value="1"/>
</dbReference>
<accession>A0AAE0LL39</accession>
<evidence type="ECO:0000259" key="4">
    <source>
        <dbReference type="Pfam" id="PF03016"/>
    </source>
</evidence>
<keyword evidence="3" id="KW-0333">Golgi apparatus</keyword>
<dbReference type="AlphaFoldDB" id="A0AAE0LL39"/>
<sequence length="310" mass="35011">MASFPAHGLLAAIEYVRATWPFWNASDGADHLLASNHDTGACSWPKLARQAIALTSFGCAGNGCGHNPSECFDPAKDVPMPPSMPGPQYIAANAHQHSQHFTSRENFFYFAGRGVGEHSEKESDAYSHGVRQQVYKHHHGRPGWVMERMVDREADMFKSSTFCLAPMGHGWGSRLYKMLGSGCIPVIIQDDMWHVGQVEELLDYPAFSVTVLQKDIPTLNTTLESIPQEKLQSMAFHAVKYFPRFFWKEMVRQEWPGDEEPDAFQVVLATLKAKALRRDTRLSKEKQDARIADVRAFLNRFHTLDHHIIS</sequence>
<evidence type="ECO:0000256" key="2">
    <source>
        <dbReference type="ARBA" id="ARBA00010271"/>
    </source>
</evidence>
<dbReference type="EMBL" id="LGRX02000416">
    <property type="protein sequence ID" value="KAK3288694.1"/>
    <property type="molecule type" value="Genomic_DNA"/>
</dbReference>
<dbReference type="Proteomes" id="UP001190700">
    <property type="component" value="Unassembled WGS sequence"/>
</dbReference>
<protein>
    <recommendedName>
        <fullName evidence="4">Exostosin GT47 domain-containing protein</fullName>
    </recommendedName>
</protein>
<comment type="similarity">
    <text evidence="2">Belongs to the glycosyltransferase 47 family.</text>
</comment>
<name>A0AAE0LL39_9CHLO</name>
<evidence type="ECO:0000256" key="1">
    <source>
        <dbReference type="ARBA" id="ARBA00004323"/>
    </source>
</evidence>
<dbReference type="PANTHER" id="PTHR11062">
    <property type="entry name" value="EXOSTOSIN HEPARAN SULFATE GLYCOSYLTRANSFERASE -RELATED"/>
    <property type="match status" value="1"/>
</dbReference>
<comment type="subcellular location">
    <subcellularLocation>
        <location evidence="1">Golgi apparatus membrane</location>
        <topology evidence="1">Single-pass type II membrane protein</topology>
    </subcellularLocation>
</comment>
<dbReference type="Pfam" id="PF03016">
    <property type="entry name" value="Exostosin_GT47"/>
    <property type="match status" value="1"/>
</dbReference>
<dbReference type="InterPro" id="IPR040911">
    <property type="entry name" value="Exostosin_GT47"/>
</dbReference>
<keyword evidence="6" id="KW-1185">Reference proteome</keyword>
<evidence type="ECO:0000256" key="3">
    <source>
        <dbReference type="ARBA" id="ARBA00023034"/>
    </source>
</evidence>
<evidence type="ECO:0000313" key="6">
    <source>
        <dbReference type="Proteomes" id="UP001190700"/>
    </source>
</evidence>
<gene>
    <name evidence="5" type="ORF">CYMTET_3837</name>
</gene>
<reference evidence="5 6" key="1">
    <citation type="journal article" date="2015" name="Genome Biol. Evol.">
        <title>Comparative Genomics of a Bacterivorous Green Alga Reveals Evolutionary Causalities and Consequences of Phago-Mixotrophic Mode of Nutrition.</title>
        <authorList>
            <person name="Burns J.A."/>
            <person name="Paasch A."/>
            <person name="Narechania A."/>
            <person name="Kim E."/>
        </authorList>
    </citation>
    <scope>NUCLEOTIDE SEQUENCE [LARGE SCALE GENOMIC DNA]</scope>
    <source>
        <strain evidence="5 6">PLY_AMNH</strain>
    </source>
</reference>
<dbReference type="GO" id="GO:0000139">
    <property type="term" value="C:Golgi membrane"/>
    <property type="evidence" value="ECO:0007669"/>
    <property type="project" value="UniProtKB-SubCell"/>
</dbReference>
<organism evidence="5 6">
    <name type="scientific">Cymbomonas tetramitiformis</name>
    <dbReference type="NCBI Taxonomy" id="36881"/>
    <lineage>
        <taxon>Eukaryota</taxon>
        <taxon>Viridiplantae</taxon>
        <taxon>Chlorophyta</taxon>
        <taxon>Pyramimonadophyceae</taxon>
        <taxon>Pyramimonadales</taxon>
        <taxon>Pyramimonadaceae</taxon>
        <taxon>Cymbomonas</taxon>
    </lineage>
</organism>
<dbReference type="GO" id="GO:0016757">
    <property type="term" value="F:glycosyltransferase activity"/>
    <property type="evidence" value="ECO:0007669"/>
    <property type="project" value="InterPro"/>
</dbReference>
<evidence type="ECO:0000313" key="5">
    <source>
        <dbReference type="EMBL" id="KAK3288694.1"/>
    </source>
</evidence>
<proteinExistence type="inferred from homology"/>
<dbReference type="InterPro" id="IPR004263">
    <property type="entry name" value="Exostosin"/>
</dbReference>
<feature type="domain" description="Exostosin GT47" evidence="4">
    <location>
        <begin position="12"/>
        <end position="226"/>
    </location>
</feature>